<dbReference type="SUPFAM" id="SSF52540">
    <property type="entry name" value="P-loop containing nucleoside triphosphate hydrolases"/>
    <property type="match status" value="1"/>
</dbReference>
<dbReference type="InterPro" id="IPR011545">
    <property type="entry name" value="DEAD/DEAH_box_helicase_dom"/>
</dbReference>
<dbReference type="PANTHER" id="PTHR14025">
    <property type="entry name" value="FANCONI ANEMIA GROUP M FANCM FAMILY MEMBER"/>
    <property type="match status" value="1"/>
</dbReference>
<dbReference type="InterPro" id="IPR001650">
    <property type="entry name" value="Helicase_C-like"/>
</dbReference>
<comment type="caution">
    <text evidence="7">The sequence shown here is derived from an EMBL/GenBank/DDBJ whole genome shotgun (WGS) entry which is preliminary data.</text>
</comment>
<dbReference type="PROSITE" id="PS51192">
    <property type="entry name" value="HELICASE_ATP_BIND_1"/>
    <property type="match status" value="1"/>
</dbReference>
<proteinExistence type="predicted"/>
<dbReference type="SMART" id="SM00487">
    <property type="entry name" value="DEXDc"/>
    <property type="match status" value="1"/>
</dbReference>
<evidence type="ECO:0000313" key="7">
    <source>
        <dbReference type="EMBL" id="PJC00938.1"/>
    </source>
</evidence>
<protein>
    <recommendedName>
        <fullName evidence="9">DEAD/DEAH box helicase</fullName>
    </recommendedName>
</protein>
<dbReference type="GO" id="GO:0003676">
    <property type="term" value="F:nucleic acid binding"/>
    <property type="evidence" value="ECO:0007669"/>
    <property type="project" value="InterPro"/>
</dbReference>
<dbReference type="AlphaFoldDB" id="A0A2M8DPV9"/>
<dbReference type="Pfam" id="PF00271">
    <property type="entry name" value="Helicase_C"/>
    <property type="match status" value="1"/>
</dbReference>
<feature type="domain" description="Helicase C-terminal" evidence="6">
    <location>
        <begin position="452"/>
        <end position="610"/>
    </location>
</feature>
<dbReference type="GO" id="GO:0016787">
    <property type="term" value="F:hydrolase activity"/>
    <property type="evidence" value="ECO:0007669"/>
    <property type="project" value="UniProtKB-KW"/>
</dbReference>
<keyword evidence="4" id="KW-0067">ATP-binding</keyword>
<evidence type="ECO:0000256" key="4">
    <source>
        <dbReference type="ARBA" id="ARBA00022840"/>
    </source>
</evidence>
<keyword evidence="3" id="KW-0347">Helicase</keyword>
<dbReference type="GO" id="GO:0005524">
    <property type="term" value="F:ATP binding"/>
    <property type="evidence" value="ECO:0007669"/>
    <property type="project" value="UniProtKB-KW"/>
</dbReference>
<dbReference type="Gene3D" id="3.40.50.300">
    <property type="entry name" value="P-loop containing nucleotide triphosphate hydrolases"/>
    <property type="match status" value="2"/>
</dbReference>
<reference evidence="8" key="1">
    <citation type="submission" date="2017-09" db="EMBL/GenBank/DDBJ databases">
        <title>Depth-based differentiation of microbial function through sediment-hosted aquifers and enrichment of novel symbionts in the deep terrestrial subsurface.</title>
        <authorList>
            <person name="Probst A.J."/>
            <person name="Ladd B."/>
            <person name="Jarett J.K."/>
            <person name="Geller-Mcgrath D.E."/>
            <person name="Sieber C.M.K."/>
            <person name="Emerson J.B."/>
            <person name="Anantharaman K."/>
            <person name="Thomas B.C."/>
            <person name="Malmstrom R."/>
            <person name="Stieglmeier M."/>
            <person name="Klingl A."/>
            <person name="Woyke T."/>
            <person name="Ryan C.M."/>
            <person name="Banfield J.F."/>
        </authorList>
    </citation>
    <scope>NUCLEOTIDE SEQUENCE [LARGE SCALE GENOMIC DNA]</scope>
</reference>
<dbReference type="GO" id="GO:0004386">
    <property type="term" value="F:helicase activity"/>
    <property type="evidence" value="ECO:0007669"/>
    <property type="project" value="UniProtKB-KW"/>
</dbReference>
<organism evidence="7 8">
    <name type="scientific">Candidatus Komeilibacteria bacterium CG_4_9_14_0_8_um_filter_36_9</name>
    <dbReference type="NCBI Taxonomy" id="1974473"/>
    <lineage>
        <taxon>Bacteria</taxon>
        <taxon>Candidatus Komeiliibacteriota</taxon>
    </lineage>
</organism>
<dbReference type="EMBL" id="PFSY01000228">
    <property type="protein sequence ID" value="PJC00938.1"/>
    <property type="molecule type" value="Genomic_DNA"/>
</dbReference>
<dbReference type="InterPro" id="IPR014001">
    <property type="entry name" value="Helicase_ATP-bd"/>
</dbReference>
<feature type="domain" description="Helicase ATP-binding" evidence="5">
    <location>
        <begin position="84"/>
        <end position="252"/>
    </location>
</feature>
<sequence length="610" mass="70298">MTRIRKNPNQVDLFPFLGKEQIPYQFLRQDDLIKANNPTILEQIAQHLGFSTQTDPKNNGLTLLLQHPFLAPGTIEARPYALSAVNQIYDDNGIVILATGLGKTFITVLQIIRVLKKQPQKKVLILAPTKPLCEQHYHTLKSALVDLSVRFITGRTGQKKRLKLWQDHQIIIATAETIREEIAKNSGVGEAADVRLLIIDEVHHLTGDHAYAHLAKYYRDYQPAIQIIGLTASPDPDIQKLEKLRLLLDVKPSCVVAKFDTDQDIIPYTHDRLIKPIFLDRVHTGIQKILKQKFVTVLTKETTILATGLQLDLSRYLYFNQEKQVVGLKIKSWNSLLGIIQERITQTTEENERKKYRHLLMTWALAMRWRTAIDRLNKGLTELARFLRRQMIEDAQHAKPSRTMFIQHDTTQIAMYALMSKHLWPMDYSPAGTRKIVAIEREQRAIATQDRKLHAIKYIINDHPGSQVLIFTQYRDSVTKIVNFLNNEFPRLITHRFTGISSQIDDPGMTQTEQKEVRKNYMKGELDILVSTSIGEEGLDFPAVDVLIFYEPISDVRRYIQRLGRTARHTSGIVYILIYKNSEEETLHFASQAKGRIVKRIIQYYQSLEK</sequence>
<dbReference type="Proteomes" id="UP000230136">
    <property type="component" value="Unassembled WGS sequence"/>
</dbReference>
<dbReference type="Pfam" id="PF00270">
    <property type="entry name" value="DEAD"/>
    <property type="match status" value="1"/>
</dbReference>
<accession>A0A2M8DPV9</accession>
<keyword evidence="2" id="KW-0378">Hydrolase</keyword>
<keyword evidence="1" id="KW-0547">Nucleotide-binding</keyword>
<evidence type="ECO:0000259" key="6">
    <source>
        <dbReference type="PROSITE" id="PS51194"/>
    </source>
</evidence>
<gene>
    <name evidence="7" type="ORF">CO073_04935</name>
</gene>
<evidence type="ECO:0000256" key="3">
    <source>
        <dbReference type="ARBA" id="ARBA00022806"/>
    </source>
</evidence>
<dbReference type="SMART" id="SM00490">
    <property type="entry name" value="HELICc"/>
    <property type="match status" value="1"/>
</dbReference>
<dbReference type="PROSITE" id="PS51194">
    <property type="entry name" value="HELICASE_CTER"/>
    <property type="match status" value="1"/>
</dbReference>
<name>A0A2M8DPV9_9BACT</name>
<evidence type="ECO:0008006" key="9">
    <source>
        <dbReference type="Google" id="ProtNLM"/>
    </source>
</evidence>
<evidence type="ECO:0000256" key="1">
    <source>
        <dbReference type="ARBA" id="ARBA00022741"/>
    </source>
</evidence>
<dbReference type="InterPro" id="IPR027417">
    <property type="entry name" value="P-loop_NTPase"/>
</dbReference>
<evidence type="ECO:0000313" key="8">
    <source>
        <dbReference type="Proteomes" id="UP000230136"/>
    </source>
</evidence>
<evidence type="ECO:0000256" key="2">
    <source>
        <dbReference type="ARBA" id="ARBA00022801"/>
    </source>
</evidence>
<evidence type="ECO:0000259" key="5">
    <source>
        <dbReference type="PROSITE" id="PS51192"/>
    </source>
</evidence>
<dbReference type="PANTHER" id="PTHR14025:SF20">
    <property type="entry name" value="FANCONI ANEMIA GROUP M PROTEIN"/>
    <property type="match status" value="1"/>
</dbReference>